<keyword evidence="1" id="KW-0378">Hydrolase</keyword>
<organism evidence="4 5">
    <name type="scientific">Cyanobium usitatum str. Tous</name>
    <dbReference type="NCBI Taxonomy" id="2116684"/>
    <lineage>
        <taxon>Bacteria</taxon>
        <taxon>Bacillati</taxon>
        <taxon>Cyanobacteriota</taxon>
        <taxon>Cyanophyceae</taxon>
        <taxon>Synechococcales</taxon>
        <taxon>Prochlorococcaceae</taxon>
        <taxon>Cyanobium</taxon>
    </lineage>
</organism>
<name>A0A2P7N1F1_9CYAN</name>
<evidence type="ECO:0000313" key="4">
    <source>
        <dbReference type="EMBL" id="PSJ07292.1"/>
    </source>
</evidence>
<feature type="signal peptide" evidence="2">
    <location>
        <begin position="1"/>
        <end position="36"/>
    </location>
</feature>
<dbReference type="GO" id="GO:0003993">
    <property type="term" value="F:acid phosphatase activity"/>
    <property type="evidence" value="ECO:0007669"/>
    <property type="project" value="UniProtKB-EC"/>
</dbReference>
<dbReference type="Gene3D" id="1.20.144.10">
    <property type="entry name" value="Phosphatidic acid phosphatase type 2/haloperoxidase"/>
    <property type="match status" value="1"/>
</dbReference>
<accession>A0A2P7N1F1</accession>
<reference evidence="4 5" key="1">
    <citation type="journal article" date="2018" name="Environ. Microbiol.">
        <title>Ecological and genomic features of two widespread freshwater picocyanobacteria.</title>
        <authorList>
            <person name="Cabello-Yeves P.J."/>
            <person name="Picazo A."/>
            <person name="Camacho A."/>
            <person name="Callieri C."/>
            <person name="Rosselli R."/>
            <person name="Roda-Garcia J.J."/>
            <person name="Coutinho F.H."/>
            <person name="Rodriguez-Valera F."/>
        </authorList>
    </citation>
    <scope>NUCLEOTIDE SEQUENCE [LARGE SCALE GENOMIC DNA]</scope>
    <source>
        <strain evidence="4 5">Tous</strain>
    </source>
</reference>
<dbReference type="InterPro" id="IPR001011">
    <property type="entry name" value="Acid_Pase_classA_bac"/>
</dbReference>
<keyword evidence="5" id="KW-1185">Reference proteome</keyword>
<dbReference type="OrthoDB" id="9789113at2"/>
<dbReference type="GO" id="GO:0030288">
    <property type="term" value="C:outer membrane-bounded periplasmic space"/>
    <property type="evidence" value="ECO:0007669"/>
    <property type="project" value="InterPro"/>
</dbReference>
<dbReference type="Proteomes" id="UP000243002">
    <property type="component" value="Unassembled WGS sequence"/>
</dbReference>
<dbReference type="PRINTS" id="PR00483">
    <property type="entry name" value="BACPHPHTASE"/>
</dbReference>
<feature type="chain" id="PRO_5015184809" description="Acid phosphatase" evidence="2">
    <location>
        <begin position="37"/>
        <end position="256"/>
    </location>
</feature>
<evidence type="ECO:0000259" key="3">
    <source>
        <dbReference type="SMART" id="SM00014"/>
    </source>
</evidence>
<evidence type="ECO:0000256" key="2">
    <source>
        <dbReference type="SAM" id="SignalP"/>
    </source>
</evidence>
<dbReference type="AlphaFoldDB" id="A0A2P7N1F1"/>
<dbReference type="InterPro" id="IPR036938">
    <property type="entry name" value="PAP2/HPO_sf"/>
</dbReference>
<comment type="caution">
    <text evidence="4">The sequence shown here is derived from an EMBL/GenBank/DDBJ whole genome shotgun (WGS) entry which is preliminary data.</text>
</comment>
<evidence type="ECO:0000256" key="1">
    <source>
        <dbReference type="PIRNR" id="PIRNR000897"/>
    </source>
</evidence>
<evidence type="ECO:0000313" key="5">
    <source>
        <dbReference type="Proteomes" id="UP000243002"/>
    </source>
</evidence>
<dbReference type="EMBL" id="PXXO01000001">
    <property type="protein sequence ID" value="PSJ07292.1"/>
    <property type="molecule type" value="Genomic_DNA"/>
</dbReference>
<protein>
    <recommendedName>
        <fullName evidence="1">Acid phosphatase</fullName>
        <ecNumber evidence="1">3.1.3.2</ecNumber>
    </recommendedName>
</protein>
<proteinExistence type="inferred from homology"/>
<gene>
    <name evidence="4" type="ORF">C7K55_00660</name>
</gene>
<feature type="domain" description="Phosphatidic acid phosphatase type 2/haloperoxidase" evidence="3">
    <location>
        <begin position="115"/>
        <end position="222"/>
    </location>
</feature>
<dbReference type="PIRSF" id="PIRSF000897">
    <property type="entry name" value="Acid_Ptase_ClsA"/>
    <property type="match status" value="1"/>
</dbReference>
<keyword evidence="2" id="KW-0732">Signal</keyword>
<dbReference type="RefSeq" id="WP_106501479.1">
    <property type="nucleotide sequence ID" value="NZ_PXXO01000001.1"/>
</dbReference>
<dbReference type="Pfam" id="PF01569">
    <property type="entry name" value="PAP2"/>
    <property type="match status" value="1"/>
</dbReference>
<sequence>MSTCAPHRSTTLRRSQWVAGLLAALALQQTCLAAQAEPAAAELKLDQRRLAAIAGLPPAPGSAAEAADLAILEWLQRFRSPEIVATTWLLLDRDLNVFSSAVGTELGKATPMLSAGLHAFMAPVNSAYRGIKQQQGRIRPYIAHPGLEPCLPRENTGSFPSGHAVWFRSTAELLADLLPERRERLHHVGRQGGANRVLCGVHYPSDVEAGQRLGADAALQIIASPQWRAFRQDPALRAELELLRAVPAKALPPMLR</sequence>
<dbReference type="SMART" id="SM00014">
    <property type="entry name" value="acidPPc"/>
    <property type="match status" value="1"/>
</dbReference>
<comment type="similarity">
    <text evidence="1">Belongs to the class A bacterial acid phosphatase family.</text>
</comment>
<comment type="catalytic activity">
    <reaction evidence="1">
        <text>a phosphate monoester + H2O = an alcohol + phosphate</text>
        <dbReference type="Rhea" id="RHEA:15017"/>
        <dbReference type="ChEBI" id="CHEBI:15377"/>
        <dbReference type="ChEBI" id="CHEBI:30879"/>
        <dbReference type="ChEBI" id="CHEBI:43474"/>
        <dbReference type="ChEBI" id="CHEBI:67140"/>
        <dbReference type="EC" id="3.1.3.2"/>
    </reaction>
</comment>
<dbReference type="EC" id="3.1.3.2" evidence="1"/>
<dbReference type="SUPFAM" id="SSF48317">
    <property type="entry name" value="Acid phosphatase/Vanadium-dependent haloperoxidase"/>
    <property type="match status" value="1"/>
</dbReference>
<dbReference type="InterPro" id="IPR000326">
    <property type="entry name" value="PAP2/HPO"/>
</dbReference>